<dbReference type="EMBL" id="OX465084">
    <property type="protein sequence ID" value="CAI9300103.1"/>
    <property type="molecule type" value="Genomic_DNA"/>
</dbReference>
<reference evidence="2" key="1">
    <citation type="submission" date="2023-04" db="EMBL/GenBank/DDBJ databases">
        <authorList>
            <person name="Vijverberg K."/>
            <person name="Xiong W."/>
            <person name="Schranz E."/>
        </authorList>
    </citation>
    <scope>NUCLEOTIDE SEQUENCE</scope>
</reference>
<protein>
    <submittedName>
        <fullName evidence="2">Uncharacterized protein</fullName>
    </submittedName>
</protein>
<dbReference type="PANTHER" id="PTHR34835:SF34">
    <property type="entry name" value="OS08G0555500 PROTEIN"/>
    <property type="match status" value="1"/>
</dbReference>
<gene>
    <name evidence="2" type="ORF">LSALG_LOCUS38765</name>
</gene>
<dbReference type="AlphaFoldDB" id="A0AA36ELE2"/>
<dbReference type="Proteomes" id="UP001177003">
    <property type="component" value="Chromosome 8"/>
</dbReference>
<accession>A0AA36ELE2</accession>
<evidence type="ECO:0000256" key="1">
    <source>
        <dbReference type="SAM" id="MobiDB-lite"/>
    </source>
</evidence>
<proteinExistence type="predicted"/>
<dbReference type="PANTHER" id="PTHR34835">
    <property type="entry name" value="OS07G0283600 PROTEIN-RELATED"/>
    <property type="match status" value="1"/>
</dbReference>
<evidence type="ECO:0000313" key="3">
    <source>
        <dbReference type="Proteomes" id="UP001177003"/>
    </source>
</evidence>
<feature type="region of interest" description="Disordered" evidence="1">
    <location>
        <begin position="1"/>
        <end position="41"/>
    </location>
</feature>
<sequence>MPSDNAVVGRMKKKGFARSTPAKDCNKSSEASGERKKPRSLNVLLLRSMSGSKKNNEKENFGVQMEEKENIVKRKKVVNDAHSKKYTKRKKGKIGHENVNIKTKEQKVRKVSKDHLEGYRTLATRMTPSRISATVKVMSPAQKTGIVCMGFGSLLNIGMDTAPELLNYYLLDHYDPDGSHLVLENMVITITKDTVHDMLGLPNEGEDFLSMTSCEKDNQVLQEWKSQ</sequence>
<evidence type="ECO:0000313" key="2">
    <source>
        <dbReference type="EMBL" id="CAI9300103.1"/>
    </source>
</evidence>
<keyword evidence="3" id="KW-1185">Reference proteome</keyword>
<name>A0AA36ELE2_LACSI</name>
<feature type="compositionally biased region" description="Basic and acidic residues" evidence="1">
    <location>
        <begin position="24"/>
        <end position="35"/>
    </location>
</feature>
<organism evidence="2 3">
    <name type="scientific">Lactuca saligna</name>
    <name type="common">Willowleaf lettuce</name>
    <dbReference type="NCBI Taxonomy" id="75948"/>
    <lineage>
        <taxon>Eukaryota</taxon>
        <taxon>Viridiplantae</taxon>
        <taxon>Streptophyta</taxon>
        <taxon>Embryophyta</taxon>
        <taxon>Tracheophyta</taxon>
        <taxon>Spermatophyta</taxon>
        <taxon>Magnoliopsida</taxon>
        <taxon>eudicotyledons</taxon>
        <taxon>Gunneridae</taxon>
        <taxon>Pentapetalae</taxon>
        <taxon>asterids</taxon>
        <taxon>campanulids</taxon>
        <taxon>Asterales</taxon>
        <taxon>Asteraceae</taxon>
        <taxon>Cichorioideae</taxon>
        <taxon>Cichorieae</taxon>
        <taxon>Lactucinae</taxon>
        <taxon>Lactuca</taxon>
    </lineage>
</organism>